<feature type="compositionally biased region" description="Polar residues" evidence="1">
    <location>
        <begin position="83"/>
        <end position="97"/>
    </location>
</feature>
<protein>
    <submittedName>
        <fullName evidence="2">Uncharacterized protein</fullName>
    </submittedName>
</protein>
<dbReference type="EMBL" id="ARYC01006139">
    <property type="protein sequence ID" value="KEJ82704.1"/>
    <property type="molecule type" value="Genomic_DNA"/>
</dbReference>
<feature type="region of interest" description="Disordered" evidence="1">
    <location>
        <begin position="1"/>
        <end position="26"/>
    </location>
</feature>
<evidence type="ECO:0000256" key="1">
    <source>
        <dbReference type="SAM" id="MobiDB-lite"/>
    </source>
</evidence>
<reference evidence="3" key="1">
    <citation type="journal article" date="2014" name="Cell">
        <title>The Architecture of a Scrambled Genome Reveals Massive Levels of Genomic Rearrangement during Development.</title>
        <authorList>
            <person name="Chen X."/>
            <person name="Bracht J.R."/>
            <person name="Goldman A.D."/>
            <person name="Dolzhenko E."/>
            <person name="Clay D.M."/>
            <person name="Swart E.C."/>
            <person name="Perlman D.H."/>
            <person name="Doak T.G."/>
            <person name="Stuart A."/>
            <person name="Amemiya C.T."/>
            <person name="Sebra R.P."/>
            <person name="Landweber L.F."/>
        </authorList>
    </citation>
    <scope>NUCLEOTIDE SEQUENCE [LARGE SCALE GENOMIC DNA]</scope>
    <source>
        <strain evidence="3">JRB310</strain>
    </source>
</reference>
<feature type="compositionally biased region" description="Polar residues" evidence="1">
    <location>
        <begin position="512"/>
        <end position="523"/>
    </location>
</feature>
<feature type="compositionally biased region" description="Basic and acidic residues" evidence="1">
    <location>
        <begin position="528"/>
        <end position="551"/>
    </location>
</feature>
<evidence type="ECO:0000313" key="3">
    <source>
        <dbReference type="Proteomes" id="UP000053232"/>
    </source>
</evidence>
<accession>A0A073HZ35</accession>
<evidence type="ECO:0000313" key="2">
    <source>
        <dbReference type="EMBL" id="KEJ82704.1"/>
    </source>
</evidence>
<dbReference type="Proteomes" id="UP000053232">
    <property type="component" value="Unassembled WGS sequence"/>
</dbReference>
<keyword evidence="3" id="KW-1185">Reference proteome</keyword>
<name>A0A073HZ35_9SPIT</name>
<feature type="region of interest" description="Disordered" evidence="1">
    <location>
        <begin position="512"/>
        <end position="551"/>
    </location>
</feature>
<comment type="caution">
    <text evidence="2">The sequence shown here is derived from an EMBL/GenBank/DDBJ whole genome shotgun (WGS) entry which is preliminary data.</text>
</comment>
<sequence length="551" mass="64624">MEEQKQKSNYGRYNQRHDSQVEDYRRKEGYKKAQFWQKVKEVRYEHRDRSKDQETLGVREDRHQKVPLNKQLGFKSRLRIGHTNPSKRINQSQPQRTDFNKHKDGTPCVQADQMKLKHLIDLTEVQCQGFDKIIHAKKGWSPMVTRLTTIVCCPSTKSKLEKALVIRLQDREDARRKGMQEWDLWTEKQQNHWREINESWQHEDMIPGKHIQEETMEVCVRQIEEVQFCEQRIAQMILPPIVLNDKGITQLERNIGATNWKIENGRFWRESQDVQSVIIPISCQSILKNCRNWVIIRITKKSGKAEIYDTRKNVGSLAIVQKYLSQLNQMVTEIHGKEFQAQKIICKPETNQVRDPEDCGLMAILILNHLALELQGEPIFQIFSNDWTKMQRYYLLFNLEIGYMRMEIGKSGIALEEKDMDKITDKRNQTLWQEENGSQQTNFNTHVDAWDELVQDKGNKSQLEQFREEQEGNFSEMDRNPIAVEDSFTACKADGNMKGGEENQEAIKQGLSENLNTRSQADVTTDGHINRNEEGERKAGLNKEDDMMRSK</sequence>
<feature type="compositionally biased region" description="Basic and acidic residues" evidence="1">
    <location>
        <begin position="15"/>
        <end position="26"/>
    </location>
</feature>
<gene>
    <name evidence="2" type="ORF">OXYTRIMIC_058</name>
</gene>
<organism evidence="2 3">
    <name type="scientific">Oxytricha trifallax</name>
    <dbReference type="NCBI Taxonomy" id="1172189"/>
    <lineage>
        <taxon>Eukaryota</taxon>
        <taxon>Sar</taxon>
        <taxon>Alveolata</taxon>
        <taxon>Ciliophora</taxon>
        <taxon>Intramacronucleata</taxon>
        <taxon>Spirotrichea</taxon>
        <taxon>Stichotrichia</taxon>
        <taxon>Sporadotrichida</taxon>
        <taxon>Oxytrichidae</taxon>
        <taxon>Oxytrichinae</taxon>
        <taxon>Oxytricha</taxon>
    </lineage>
</organism>
<feature type="region of interest" description="Disordered" evidence="1">
    <location>
        <begin position="81"/>
        <end position="102"/>
    </location>
</feature>
<proteinExistence type="predicted"/>
<dbReference type="AlphaFoldDB" id="A0A073HZ35"/>